<dbReference type="GeneID" id="82877511"/>
<dbReference type="EMBL" id="CP004350">
    <property type="protein sequence ID" value="AHI19934.1"/>
    <property type="molecule type" value="Genomic_DNA"/>
</dbReference>
<evidence type="ECO:0000313" key="4">
    <source>
        <dbReference type="Proteomes" id="UP000019226"/>
    </source>
</evidence>
<accession>A0ABM5PPN9</accession>
<evidence type="ECO:0000313" key="3">
    <source>
        <dbReference type="EMBL" id="AHI19934.1"/>
    </source>
</evidence>
<keyword evidence="4" id="KW-1185">Reference proteome</keyword>
<evidence type="ECO:0008006" key="5">
    <source>
        <dbReference type="Google" id="ProtNLM"/>
    </source>
</evidence>
<dbReference type="Proteomes" id="UP000019226">
    <property type="component" value="Chromosome"/>
</dbReference>
<organism evidence="3 4">
    <name type="scientific">Corynebacterium casei LMG S-19264</name>
    <dbReference type="NCBI Taxonomy" id="1285583"/>
    <lineage>
        <taxon>Bacteria</taxon>
        <taxon>Bacillati</taxon>
        <taxon>Actinomycetota</taxon>
        <taxon>Actinomycetes</taxon>
        <taxon>Mycobacteriales</taxon>
        <taxon>Corynebacteriaceae</taxon>
        <taxon>Corynebacterium</taxon>
    </lineage>
</organism>
<sequence length="102" mass="10738">MTLFSRKALVAGATAVALTFSGTAVANAQSSFAGSSESTTAEGENTGNGNNANADVSSEDSFVYNLFYGSTNDEGELDPKEFTTWINTINSLLRTMDSFLSM</sequence>
<feature type="chain" id="PRO_5047001299" description="EF-hand domain-containing protein" evidence="2">
    <location>
        <begin position="27"/>
        <end position="102"/>
    </location>
</feature>
<feature type="signal peptide" evidence="2">
    <location>
        <begin position="1"/>
        <end position="26"/>
    </location>
</feature>
<protein>
    <recommendedName>
        <fullName evidence="5">EF-hand domain-containing protein</fullName>
    </recommendedName>
</protein>
<dbReference type="RefSeq" id="WP_006823607.1">
    <property type="nucleotide sequence ID" value="NZ_CP004350.1"/>
</dbReference>
<evidence type="ECO:0000256" key="1">
    <source>
        <dbReference type="SAM" id="MobiDB-lite"/>
    </source>
</evidence>
<reference evidence="4" key="1">
    <citation type="submission" date="2013-02" db="EMBL/GenBank/DDBJ databases">
        <title>The complete genome sequence of Corynebacterium casei LMG S-19264 (=DSM 44701).</title>
        <authorList>
            <person name="Ruckert C."/>
            <person name="Albersmeier A."/>
            <person name="Kalinowski J."/>
        </authorList>
    </citation>
    <scope>NUCLEOTIDE SEQUENCE [LARGE SCALE GENOMIC DNA]</scope>
    <source>
        <strain evidence="4">LMG S-19264</strain>
    </source>
</reference>
<feature type="compositionally biased region" description="Low complexity" evidence="1">
    <location>
        <begin position="33"/>
        <end position="54"/>
    </location>
</feature>
<keyword evidence="2" id="KW-0732">Signal</keyword>
<gene>
    <name evidence="3" type="ORF">CCASEI_06815</name>
</gene>
<evidence type="ECO:0000256" key="2">
    <source>
        <dbReference type="SAM" id="SignalP"/>
    </source>
</evidence>
<proteinExistence type="predicted"/>
<feature type="region of interest" description="Disordered" evidence="1">
    <location>
        <begin position="31"/>
        <end position="56"/>
    </location>
</feature>
<name>A0ABM5PPN9_9CORY</name>